<sequence>MNGNKKRIAVLIAKIIKDFDVVKNFSEDSMEFKIVVQKLGYLIQKVGGLDYGFKFEWLSRGPYSKGLQNYYHHVFQHLGDVQDIELDESEDIAIRKVENMLLDAKHEIGQLDHRVLELVASLIMLCTDVYPAPDNVVDEFSRKKNVSMDIVERLLNIVKRYGFCI</sequence>
<dbReference type="RefSeq" id="WP_285272777.1">
    <property type="nucleotide sequence ID" value="NZ_JASNVW010000001.1"/>
</dbReference>
<accession>A0ABD4Z4E8</accession>
<dbReference type="AlphaFoldDB" id="A0ABD4Z4E8"/>
<protein>
    <submittedName>
        <fullName evidence="1">Uncharacterized protein</fullName>
    </submittedName>
</protein>
<evidence type="ECO:0000313" key="1">
    <source>
        <dbReference type="EMBL" id="MDK6027793.1"/>
    </source>
</evidence>
<proteinExistence type="predicted"/>
<gene>
    <name evidence="1" type="ORF">QPL79_00190</name>
</gene>
<organism evidence="1 2">
    <name type="scientific">Ignisphaera cupida</name>
    <dbReference type="NCBI Taxonomy" id="3050454"/>
    <lineage>
        <taxon>Archaea</taxon>
        <taxon>Thermoproteota</taxon>
        <taxon>Thermoprotei</taxon>
        <taxon>Desulfurococcales</taxon>
        <taxon>Desulfurococcaceae</taxon>
        <taxon>Ignisphaera</taxon>
    </lineage>
</organism>
<dbReference type="EMBL" id="JASNVW010000001">
    <property type="protein sequence ID" value="MDK6027793.1"/>
    <property type="molecule type" value="Genomic_DNA"/>
</dbReference>
<name>A0ABD4Z4E8_9CREN</name>
<evidence type="ECO:0000313" key="2">
    <source>
        <dbReference type="Proteomes" id="UP001529235"/>
    </source>
</evidence>
<comment type="caution">
    <text evidence="1">The sequence shown here is derived from an EMBL/GenBank/DDBJ whole genome shotgun (WGS) entry which is preliminary data.</text>
</comment>
<dbReference type="Proteomes" id="UP001529235">
    <property type="component" value="Unassembled WGS sequence"/>
</dbReference>
<reference evidence="1 2" key="1">
    <citation type="submission" date="2023-05" db="EMBL/GenBank/DDBJ databases">
        <title>A new hyperthermophilic archaea 'Ignisphaera cupida' sp. nov. and description of the family 'Ignisphaeraceae' fam. nov.</title>
        <authorList>
            <person name="Podosokorskaya O.A."/>
            <person name="Elcheninov A.G."/>
            <person name="Klukina A."/>
            <person name="Merkel A.Y."/>
        </authorList>
    </citation>
    <scope>NUCLEOTIDE SEQUENCE [LARGE SCALE GENOMIC DNA]</scope>
    <source>
        <strain evidence="1 2">4213-co</strain>
    </source>
</reference>
<keyword evidence="2" id="KW-1185">Reference proteome</keyword>